<protein>
    <submittedName>
        <fullName evidence="1">Uncharacterized protein</fullName>
    </submittedName>
</protein>
<dbReference type="Proteomes" id="UP000887159">
    <property type="component" value="Unassembled WGS sequence"/>
</dbReference>
<evidence type="ECO:0000313" key="2">
    <source>
        <dbReference type="Proteomes" id="UP000887159"/>
    </source>
</evidence>
<organism evidence="1 2">
    <name type="scientific">Trichonephila clavipes</name>
    <name type="common">Golden silk orbweaver</name>
    <name type="synonym">Nephila clavipes</name>
    <dbReference type="NCBI Taxonomy" id="2585209"/>
    <lineage>
        <taxon>Eukaryota</taxon>
        <taxon>Metazoa</taxon>
        <taxon>Ecdysozoa</taxon>
        <taxon>Arthropoda</taxon>
        <taxon>Chelicerata</taxon>
        <taxon>Arachnida</taxon>
        <taxon>Araneae</taxon>
        <taxon>Araneomorphae</taxon>
        <taxon>Entelegynae</taxon>
        <taxon>Araneoidea</taxon>
        <taxon>Nephilidae</taxon>
        <taxon>Trichonephila</taxon>
    </lineage>
</organism>
<dbReference type="EMBL" id="BMAU01021245">
    <property type="protein sequence ID" value="GFY04706.1"/>
    <property type="molecule type" value="Genomic_DNA"/>
</dbReference>
<name>A0A8X6S1I4_TRICX</name>
<dbReference type="Gene3D" id="3.30.420.10">
    <property type="entry name" value="Ribonuclease H-like superfamily/Ribonuclease H"/>
    <property type="match status" value="1"/>
</dbReference>
<dbReference type="AlphaFoldDB" id="A0A8X6S1I4"/>
<dbReference type="InterPro" id="IPR036397">
    <property type="entry name" value="RNaseH_sf"/>
</dbReference>
<gene>
    <name evidence="1" type="primary">AVEN_150604_1</name>
    <name evidence="1" type="ORF">TNCV_419611</name>
</gene>
<reference evidence="1" key="1">
    <citation type="submission" date="2020-08" db="EMBL/GenBank/DDBJ databases">
        <title>Multicomponent nature underlies the extraordinary mechanical properties of spider dragline silk.</title>
        <authorList>
            <person name="Kono N."/>
            <person name="Nakamura H."/>
            <person name="Mori M."/>
            <person name="Yoshida Y."/>
            <person name="Ohtoshi R."/>
            <person name="Malay A.D."/>
            <person name="Moran D.A.P."/>
            <person name="Tomita M."/>
            <person name="Numata K."/>
            <person name="Arakawa K."/>
        </authorList>
    </citation>
    <scope>NUCLEOTIDE SEQUENCE</scope>
</reference>
<sequence length="138" mass="16188">MLQTFVVLQLQQRRVLTSTIFRHDGAPPHNYGSVKALLLQHFTEERFICRSFPNPWSSRLPYLTPRDFWLWGYLKRLVYREGFATLNDLKNSITLHVRSLTTDQLRSAVEHTVHRLEILQVNEGGHVEQLFLHSPGHD</sequence>
<dbReference type="PANTHER" id="PTHR47326">
    <property type="entry name" value="TRANSPOSABLE ELEMENT TC3 TRANSPOSASE-LIKE PROTEIN"/>
    <property type="match status" value="1"/>
</dbReference>
<keyword evidence="2" id="KW-1185">Reference proteome</keyword>
<comment type="caution">
    <text evidence="1">The sequence shown here is derived from an EMBL/GenBank/DDBJ whole genome shotgun (WGS) entry which is preliminary data.</text>
</comment>
<proteinExistence type="predicted"/>
<dbReference type="GO" id="GO:0003676">
    <property type="term" value="F:nucleic acid binding"/>
    <property type="evidence" value="ECO:0007669"/>
    <property type="project" value="InterPro"/>
</dbReference>
<evidence type="ECO:0000313" key="1">
    <source>
        <dbReference type="EMBL" id="GFY04706.1"/>
    </source>
</evidence>
<accession>A0A8X6S1I4</accession>
<dbReference type="PANTHER" id="PTHR47326:SF1">
    <property type="entry name" value="HTH PSQ-TYPE DOMAIN-CONTAINING PROTEIN"/>
    <property type="match status" value="1"/>
</dbReference>